<evidence type="ECO:0000256" key="6">
    <source>
        <dbReference type="ARBA" id="ARBA00022840"/>
    </source>
</evidence>
<comment type="function">
    <text evidence="1 9">May be involved in recombinational repair of damaged DNA.</text>
</comment>
<evidence type="ECO:0000256" key="2">
    <source>
        <dbReference type="ARBA" id="ARBA00009441"/>
    </source>
</evidence>
<keyword evidence="5 9" id="KW-0227">DNA damage</keyword>
<dbReference type="InterPro" id="IPR027417">
    <property type="entry name" value="P-loop_NTPase"/>
</dbReference>
<dbReference type="GO" id="GO:0006281">
    <property type="term" value="P:DNA repair"/>
    <property type="evidence" value="ECO:0007669"/>
    <property type="project" value="UniProtKB-KW"/>
</dbReference>
<dbReference type="GO" id="GO:0043590">
    <property type="term" value="C:bacterial nucleoid"/>
    <property type="evidence" value="ECO:0007669"/>
    <property type="project" value="TreeGrafter"/>
</dbReference>
<evidence type="ECO:0000259" key="10">
    <source>
        <dbReference type="Pfam" id="PF02463"/>
    </source>
</evidence>
<dbReference type="PIRSF" id="PIRSF003128">
    <property type="entry name" value="RecN"/>
    <property type="match status" value="1"/>
</dbReference>
<evidence type="ECO:0000256" key="4">
    <source>
        <dbReference type="ARBA" id="ARBA00022741"/>
    </source>
</evidence>
<evidence type="ECO:0000256" key="3">
    <source>
        <dbReference type="ARBA" id="ARBA00021315"/>
    </source>
</evidence>
<sequence>MLTSLAIRDVVLIERLDLGFGPGLTVLTGETGAGKSILLDSLGLALGARADSGLVRAGQPQASVAAAFSVAEDHPSRALLTEQGIEAEDELVLRRVVTADGRSRAFANDQPVGLALLRRLGALLVEVQGQHEQVGLADPAAHAALLDAAGALEKLRTEVAEAHRAWRAAAQALAAAREEIAAAQRDEEFLRHAVGELEALAPEEGEEDLLAAERQKLQQGERRSEAIAEALSALSPRDRRAANPATALRGAVRALERLPAPNTEAEPALEALGRALDALAEAETAMQRLAHDAGPDPRRLEQVEERLFALRAAARKHMVPVVELPSLLATLKARLAALDAGTDRVTAAERTASAARESYLAASGRLSEQRQAAAAKLEKAVARELPPLKLDRARLVVEVAPKPEGAWGPDGVDRVTFLVSTNPGQAPGALDKVASGGELSRLMLALKVVLARGSPVPTLVFDEVDSGIGGATAAAVGERLARVAERLQVLVVTHSPQVAARGVRHLSVAKQVKGGRAETRVTPLDEGARREEIARMLAGERVTEAARAAADSLLAGGLL</sequence>
<proteinExistence type="inferred from homology"/>
<feature type="domain" description="RecF/RecN/SMC N-terminal" evidence="10">
    <location>
        <begin position="13"/>
        <end position="512"/>
    </location>
</feature>
<evidence type="ECO:0000256" key="5">
    <source>
        <dbReference type="ARBA" id="ARBA00022763"/>
    </source>
</evidence>
<dbReference type="FunFam" id="3.40.50.300:FF:000319">
    <property type="entry name" value="DNA repair protein RecN"/>
    <property type="match status" value="1"/>
</dbReference>
<dbReference type="RefSeq" id="WP_109870275.1">
    <property type="nucleotide sequence ID" value="NZ_QGNA01000002.1"/>
</dbReference>
<dbReference type="Proteomes" id="UP000245765">
    <property type="component" value="Unassembled WGS sequence"/>
</dbReference>
<accession>A0A317FHZ6</accession>
<evidence type="ECO:0000256" key="8">
    <source>
        <dbReference type="ARBA" id="ARBA00033408"/>
    </source>
</evidence>
<keyword evidence="7 9" id="KW-0234">DNA repair</keyword>
<comment type="similarity">
    <text evidence="2 9">Belongs to the RecN family.</text>
</comment>
<keyword evidence="4" id="KW-0547">Nucleotide-binding</keyword>
<evidence type="ECO:0000313" key="12">
    <source>
        <dbReference type="Proteomes" id="UP000245765"/>
    </source>
</evidence>
<dbReference type="NCBIfam" id="NF008121">
    <property type="entry name" value="PRK10869.1"/>
    <property type="match status" value="1"/>
</dbReference>
<reference evidence="12" key="1">
    <citation type="submission" date="2018-05" db="EMBL/GenBank/DDBJ databases">
        <authorList>
            <person name="Du Z."/>
            <person name="Wang X."/>
        </authorList>
    </citation>
    <scope>NUCLEOTIDE SEQUENCE [LARGE SCALE GENOMIC DNA]</scope>
    <source>
        <strain evidence="12">CQN31</strain>
    </source>
</reference>
<organism evidence="11 12">
    <name type="scientific">Falsiroseomonas bella</name>
    <dbReference type="NCBI Taxonomy" id="2184016"/>
    <lineage>
        <taxon>Bacteria</taxon>
        <taxon>Pseudomonadati</taxon>
        <taxon>Pseudomonadota</taxon>
        <taxon>Alphaproteobacteria</taxon>
        <taxon>Acetobacterales</taxon>
        <taxon>Roseomonadaceae</taxon>
        <taxon>Falsiroseomonas</taxon>
    </lineage>
</organism>
<dbReference type="FunFam" id="3.40.50.300:FF:000356">
    <property type="entry name" value="DNA repair protein RecN"/>
    <property type="match status" value="1"/>
</dbReference>
<gene>
    <name evidence="11" type="primary">recN</name>
    <name evidence="11" type="ORF">DFH01_09895</name>
</gene>
<name>A0A317FHZ6_9PROT</name>
<dbReference type="GO" id="GO:0005524">
    <property type="term" value="F:ATP binding"/>
    <property type="evidence" value="ECO:0007669"/>
    <property type="project" value="UniProtKB-KW"/>
</dbReference>
<dbReference type="CDD" id="cd03241">
    <property type="entry name" value="ABC_RecN"/>
    <property type="match status" value="1"/>
</dbReference>
<keyword evidence="6" id="KW-0067">ATP-binding</keyword>
<dbReference type="GO" id="GO:0009432">
    <property type="term" value="P:SOS response"/>
    <property type="evidence" value="ECO:0007669"/>
    <property type="project" value="TreeGrafter"/>
</dbReference>
<dbReference type="InterPro" id="IPR003395">
    <property type="entry name" value="RecF/RecN/SMC_N"/>
</dbReference>
<dbReference type="InterPro" id="IPR004604">
    <property type="entry name" value="DNA_recomb/repair_RecN"/>
</dbReference>
<dbReference type="PANTHER" id="PTHR11059">
    <property type="entry name" value="DNA REPAIR PROTEIN RECN"/>
    <property type="match status" value="1"/>
</dbReference>
<evidence type="ECO:0000256" key="9">
    <source>
        <dbReference type="PIRNR" id="PIRNR003128"/>
    </source>
</evidence>
<dbReference type="AlphaFoldDB" id="A0A317FHZ6"/>
<dbReference type="PANTHER" id="PTHR11059:SF0">
    <property type="entry name" value="DNA REPAIR PROTEIN RECN"/>
    <property type="match status" value="1"/>
</dbReference>
<dbReference type="SUPFAM" id="SSF52540">
    <property type="entry name" value="P-loop containing nucleoside triphosphate hydrolases"/>
    <property type="match status" value="2"/>
</dbReference>
<keyword evidence="12" id="KW-1185">Reference proteome</keyword>
<protein>
    <recommendedName>
        <fullName evidence="3 9">DNA repair protein RecN</fullName>
    </recommendedName>
    <alternativeName>
        <fullName evidence="8 9">Recombination protein N</fullName>
    </alternativeName>
</protein>
<dbReference type="Gene3D" id="3.40.50.300">
    <property type="entry name" value="P-loop containing nucleotide triphosphate hydrolases"/>
    <property type="match status" value="2"/>
</dbReference>
<evidence type="ECO:0000313" key="11">
    <source>
        <dbReference type="EMBL" id="PWS37166.1"/>
    </source>
</evidence>
<dbReference type="Pfam" id="PF02463">
    <property type="entry name" value="SMC_N"/>
    <property type="match status" value="1"/>
</dbReference>
<dbReference type="GO" id="GO:0006310">
    <property type="term" value="P:DNA recombination"/>
    <property type="evidence" value="ECO:0007669"/>
    <property type="project" value="InterPro"/>
</dbReference>
<dbReference type="NCBIfam" id="TIGR00634">
    <property type="entry name" value="recN"/>
    <property type="match status" value="1"/>
</dbReference>
<evidence type="ECO:0000256" key="1">
    <source>
        <dbReference type="ARBA" id="ARBA00003618"/>
    </source>
</evidence>
<evidence type="ECO:0000256" key="7">
    <source>
        <dbReference type="ARBA" id="ARBA00023204"/>
    </source>
</evidence>
<dbReference type="OrthoDB" id="9806954at2"/>
<dbReference type="EMBL" id="QGNA01000002">
    <property type="protein sequence ID" value="PWS37166.1"/>
    <property type="molecule type" value="Genomic_DNA"/>
</dbReference>
<comment type="caution">
    <text evidence="11">The sequence shown here is derived from an EMBL/GenBank/DDBJ whole genome shotgun (WGS) entry which is preliminary data.</text>
</comment>